<dbReference type="Proteomes" id="UP000663932">
    <property type="component" value="Chromosome"/>
</dbReference>
<accession>A0A8A4UXQ2</accession>
<organism evidence="4 5">
    <name type="scientific">Lactobacillus gasseri</name>
    <dbReference type="NCBI Taxonomy" id="1596"/>
    <lineage>
        <taxon>Bacteria</taxon>
        <taxon>Bacillati</taxon>
        <taxon>Bacillota</taxon>
        <taxon>Bacilli</taxon>
        <taxon>Lactobacillales</taxon>
        <taxon>Lactobacillaceae</taxon>
        <taxon>Lactobacillus</taxon>
    </lineage>
</organism>
<dbReference type="RefSeq" id="WP_144231110.1">
    <property type="nucleotide sequence ID" value="NZ_CABHMU010000001.1"/>
</dbReference>
<feature type="transmembrane region" description="Helical" evidence="2">
    <location>
        <begin position="269"/>
        <end position="286"/>
    </location>
</feature>
<gene>
    <name evidence="4" type="ORF">J3E67_001095</name>
</gene>
<dbReference type="AlphaFoldDB" id="A0A8A4UXQ2"/>
<keyword evidence="3" id="KW-0732">Signal</keyword>
<keyword evidence="2" id="KW-0812">Transmembrane</keyword>
<evidence type="ECO:0000256" key="1">
    <source>
        <dbReference type="SAM" id="MobiDB-lite"/>
    </source>
</evidence>
<feature type="signal peptide" evidence="3">
    <location>
        <begin position="1"/>
        <end position="30"/>
    </location>
</feature>
<evidence type="ECO:0000313" key="4">
    <source>
        <dbReference type="EMBL" id="QTD66730.1"/>
    </source>
</evidence>
<protein>
    <submittedName>
        <fullName evidence="4">Uncharacterized protein</fullName>
    </submittedName>
</protein>
<evidence type="ECO:0000256" key="2">
    <source>
        <dbReference type="SAM" id="Phobius"/>
    </source>
</evidence>
<evidence type="ECO:0000313" key="5">
    <source>
        <dbReference type="Proteomes" id="UP000663932"/>
    </source>
</evidence>
<sequence length="303" mass="34447">MKNKKILKVVSVMIFSTYLVILVPSQVTFADENVQQQSESKEVTTQTLYWQCVEQDTGKVLKTIKADTVKVVNGVPEKKFFYMGHLPEKIGNLEIAGNPWGGRDLEVDPNNKSGVVYLKAGYWDAEAFKERSKNNFGWGDPKQQGIINITLMEYKAYHGTPDGYIAPGYYDDDNMFHATMTVDEWIKKNHMPSRDEMKQKMQSAIEDSKIENKDTDNEETNGISSSEMVNSARSTSSLKSSKSKSSYKKLKIANKNEADKDKHEKHHPWIISGLVGIIFVAAMFFVPRKFWRKVFGGKGRHSK</sequence>
<keyword evidence="2" id="KW-0472">Membrane</keyword>
<feature type="compositionally biased region" description="Polar residues" evidence="1">
    <location>
        <begin position="220"/>
        <end position="233"/>
    </location>
</feature>
<dbReference type="EMBL" id="CP071801">
    <property type="protein sequence ID" value="QTD66730.1"/>
    <property type="molecule type" value="Genomic_DNA"/>
</dbReference>
<proteinExistence type="predicted"/>
<reference evidence="4" key="1">
    <citation type="submission" date="2021-03" db="EMBL/GenBank/DDBJ databases">
        <title>Whole genome sequence of Lactobacillus gasseri HL75.</title>
        <authorList>
            <person name="Kim J.-M."/>
            <person name="Chung S.H."/>
            <person name="Kim J.-S."/>
        </authorList>
    </citation>
    <scope>NUCLEOTIDE SEQUENCE</scope>
    <source>
        <strain evidence="4">HL75</strain>
    </source>
</reference>
<feature type="region of interest" description="Disordered" evidence="1">
    <location>
        <begin position="191"/>
        <end position="242"/>
    </location>
</feature>
<feature type="compositionally biased region" description="Basic and acidic residues" evidence="1">
    <location>
        <begin position="206"/>
        <end position="215"/>
    </location>
</feature>
<name>A0A8A4UXQ2_LACGS</name>
<keyword evidence="2" id="KW-1133">Transmembrane helix</keyword>
<feature type="chain" id="PRO_5034087117" evidence="3">
    <location>
        <begin position="31"/>
        <end position="303"/>
    </location>
</feature>
<evidence type="ECO:0000256" key="3">
    <source>
        <dbReference type="SAM" id="SignalP"/>
    </source>
</evidence>